<name>E9GJL8_DAPPU</name>
<protein>
    <submittedName>
        <fullName evidence="2">Uncharacterized protein</fullName>
    </submittedName>
</protein>
<sequence length="196" mass="22390">MHLKFIHSIHGFSVPFLRNLVHIVSGHCKRWRITTNRKKFGAAKVRGEDNEFTGDDNESTGDDNECNEHEYFLMNDGNESDADDQGNNDEDGVENIGDKGGKGDVGCSGLERQHFGKRKRGSGKEVIEEEEQKEIAKDITEEEHEEEEKPEEEQEEEEKEPRAGPSNNKKRTFRFKNKRALLKKLKTDDVDDLSDG</sequence>
<dbReference type="InParanoid" id="E9GJL8"/>
<feature type="compositionally biased region" description="Acidic residues" evidence="1">
    <location>
        <begin position="78"/>
        <end position="93"/>
    </location>
</feature>
<dbReference type="EMBL" id="GL732548">
    <property type="protein sequence ID" value="EFX80294.1"/>
    <property type="molecule type" value="Genomic_DNA"/>
</dbReference>
<reference evidence="2 3" key="1">
    <citation type="journal article" date="2011" name="Science">
        <title>The ecoresponsive genome of Daphnia pulex.</title>
        <authorList>
            <person name="Colbourne J.K."/>
            <person name="Pfrender M.E."/>
            <person name="Gilbert D."/>
            <person name="Thomas W.K."/>
            <person name="Tucker A."/>
            <person name="Oakley T.H."/>
            <person name="Tokishita S."/>
            <person name="Aerts A."/>
            <person name="Arnold G.J."/>
            <person name="Basu M.K."/>
            <person name="Bauer D.J."/>
            <person name="Caceres C.E."/>
            <person name="Carmel L."/>
            <person name="Casola C."/>
            <person name="Choi J.H."/>
            <person name="Detter J.C."/>
            <person name="Dong Q."/>
            <person name="Dusheyko S."/>
            <person name="Eads B.D."/>
            <person name="Frohlich T."/>
            <person name="Geiler-Samerotte K.A."/>
            <person name="Gerlach D."/>
            <person name="Hatcher P."/>
            <person name="Jogdeo S."/>
            <person name="Krijgsveld J."/>
            <person name="Kriventseva E.V."/>
            <person name="Kultz D."/>
            <person name="Laforsch C."/>
            <person name="Lindquist E."/>
            <person name="Lopez J."/>
            <person name="Manak J.R."/>
            <person name="Muller J."/>
            <person name="Pangilinan J."/>
            <person name="Patwardhan R.P."/>
            <person name="Pitluck S."/>
            <person name="Pritham E.J."/>
            <person name="Rechtsteiner A."/>
            <person name="Rho M."/>
            <person name="Rogozin I.B."/>
            <person name="Sakarya O."/>
            <person name="Salamov A."/>
            <person name="Schaack S."/>
            <person name="Shapiro H."/>
            <person name="Shiga Y."/>
            <person name="Skalitzky C."/>
            <person name="Smith Z."/>
            <person name="Souvorov A."/>
            <person name="Sung W."/>
            <person name="Tang Z."/>
            <person name="Tsuchiya D."/>
            <person name="Tu H."/>
            <person name="Vos H."/>
            <person name="Wang M."/>
            <person name="Wolf Y.I."/>
            <person name="Yamagata H."/>
            <person name="Yamada T."/>
            <person name="Ye Y."/>
            <person name="Shaw J.R."/>
            <person name="Andrews J."/>
            <person name="Crease T.J."/>
            <person name="Tang H."/>
            <person name="Lucas S.M."/>
            <person name="Robertson H.M."/>
            <person name="Bork P."/>
            <person name="Koonin E.V."/>
            <person name="Zdobnov E.M."/>
            <person name="Grigoriev I.V."/>
            <person name="Lynch M."/>
            <person name="Boore J.L."/>
        </authorList>
    </citation>
    <scope>NUCLEOTIDE SEQUENCE [LARGE SCALE GENOMIC DNA]</scope>
</reference>
<gene>
    <name evidence="2" type="ORF">DAPPUDRAFT_103601</name>
</gene>
<evidence type="ECO:0000313" key="2">
    <source>
        <dbReference type="EMBL" id="EFX80294.1"/>
    </source>
</evidence>
<evidence type="ECO:0000313" key="3">
    <source>
        <dbReference type="Proteomes" id="UP000000305"/>
    </source>
</evidence>
<proteinExistence type="predicted"/>
<keyword evidence="3" id="KW-1185">Reference proteome</keyword>
<organism evidence="2 3">
    <name type="scientific">Daphnia pulex</name>
    <name type="common">Water flea</name>
    <dbReference type="NCBI Taxonomy" id="6669"/>
    <lineage>
        <taxon>Eukaryota</taxon>
        <taxon>Metazoa</taxon>
        <taxon>Ecdysozoa</taxon>
        <taxon>Arthropoda</taxon>
        <taxon>Crustacea</taxon>
        <taxon>Branchiopoda</taxon>
        <taxon>Diplostraca</taxon>
        <taxon>Cladocera</taxon>
        <taxon>Anomopoda</taxon>
        <taxon>Daphniidae</taxon>
        <taxon>Daphnia</taxon>
    </lineage>
</organism>
<accession>E9GJL8</accession>
<feature type="compositionally biased region" description="Acidic residues" evidence="1">
    <location>
        <begin position="50"/>
        <end position="65"/>
    </location>
</feature>
<feature type="compositionally biased region" description="Acidic residues" evidence="1">
    <location>
        <begin position="140"/>
        <end position="158"/>
    </location>
</feature>
<dbReference type="HOGENOM" id="CLU_1391524_0_0_1"/>
<dbReference type="KEGG" id="dpx:DAPPUDRAFT_103601"/>
<feature type="region of interest" description="Disordered" evidence="1">
    <location>
        <begin position="48"/>
        <end position="175"/>
    </location>
</feature>
<dbReference type="AlphaFoldDB" id="E9GJL8"/>
<dbReference type="Proteomes" id="UP000000305">
    <property type="component" value="Unassembled WGS sequence"/>
</dbReference>
<evidence type="ECO:0000256" key="1">
    <source>
        <dbReference type="SAM" id="MobiDB-lite"/>
    </source>
</evidence>